<comment type="similarity">
    <text evidence="1 3">Belongs to the complex I 30 kDa subunit family.</text>
</comment>
<dbReference type="Pfam" id="PF00329">
    <property type="entry name" value="Complex1_30kDa"/>
    <property type="match status" value="1"/>
</dbReference>
<dbReference type="SUPFAM" id="SSF143243">
    <property type="entry name" value="Nqo5-like"/>
    <property type="match status" value="1"/>
</dbReference>
<dbReference type="PANTHER" id="PTHR10884">
    <property type="entry name" value="NADH DEHYDROGENASE UBIQUINONE IRON-SULFUR PROTEIN 3"/>
    <property type="match status" value="1"/>
</dbReference>
<feature type="region of interest" description="Disordered" evidence="4">
    <location>
        <begin position="209"/>
        <end position="229"/>
    </location>
</feature>
<feature type="region of interest" description="Disordered" evidence="4">
    <location>
        <begin position="1"/>
        <end position="39"/>
    </location>
</feature>
<evidence type="ECO:0000256" key="1">
    <source>
        <dbReference type="ARBA" id="ARBA00007569"/>
    </source>
</evidence>
<comment type="function">
    <text evidence="3">NDH-1 shuttles electrons from NADH, via FMN and iron-sulfur (Fe-S) centers, to quinones in the respiratory chain. The immediate electron acceptor for the enzyme in this species is believed to be a menaquinone. Couples the redox reaction to proton translocation (for every two electrons transferred, four hydrogen ions are translocated across the cytoplasmic membrane), and thus conserves the redox energy in a proton gradient.</text>
</comment>
<dbReference type="InterPro" id="IPR037232">
    <property type="entry name" value="NADH_quin_OxRdtase_su_C/D-like"/>
</dbReference>
<proteinExistence type="inferred from homology"/>
<name>A0A1C3PFR1_9ACTN</name>
<dbReference type="Gene3D" id="3.30.460.80">
    <property type="entry name" value="NADH:ubiquinone oxidoreductase, 30kDa subunit"/>
    <property type="match status" value="1"/>
</dbReference>
<dbReference type="InterPro" id="IPR001268">
    <property type="entry name" value="NADH_UbQ_OxRdtase_30kDa_su"/>
</dbReference>
<dbReference type="EMBL" id="FLUV01002414">
    <property type="protein sequence ID" value="SBW28682.1"/>
    <property type="molecule type" value="Genomic_DNA"/>
</dbReference>
<dbReference type="HAMAP" id="MF_01357">
    <property type="entry name" value="NDH1_NuoC"/>
    <property type="match status" value="1"/>
</dbReference>
<dbReference type="AlphaFoldDB" id="A0A1C3PFR1"/>
<keyword evidence="2 3" id="KW-0813">Transport</keyword>
<feature type="domain" description="NADH:ubiquinone oxidoreductase 30kDa subunit" evidence="5">
    <location>
        <begin position="86"/>
        <end position="209"/>
    </location>
</feature>
<comment type="subunit">
    <text evidence="3">NDH-1 is composed of 14 different subunits. Subunits NuoB, C, D, E, F, and G constitute the peripheral sector of the complex.</text>
</comment>
<reference evidence="7" key="1">
    <citation type="submission" date="2016-02" db="EMBL/GenBank/DDBJ databases">
        <authorList>
            <person name="Wibberg D."/>
        </authorList>
    </citation>
    <scope>NUCLEOTIDE SEQUENCE [LARGE SCALE GENOMIC DNA]</scope>
</reference>
<evidence type="ECO:0000256" key="2">
    <source>
        <dbReference type="ARBA" id="ARBA00022448"/>
    </source>
</evidence>
<dbReference type="PANTHER" id="PTHR10884:SF14">
    <property type="entry name" value="NADH DEHYDROGENASE [UBIQUINONE] IRON-SULFUR PROTEIN 3, MITOCHONDRIAL"/>
    <property type="match status" value="1"/>
</dbReference>
<accession>A0A1C3PFR1</accession>
<keyword evidence="3" id="KW-1278">Translocase</keyword>
<dbReference type="InterPro" id="IPR010218">
    <property type="entry name" value="NADH_DH_suC"/>
</dbReference>
<keyword evidence="3" id="KW-1003">Cell membrane</keyword>
<comment type="catalytic activity">
    <reaction evidence="3">
        <text>a quinone + NADH + 5 H(+)(in) = a quinol + NAD(+) + 4 H(+)(out)</text>
        <dbReference type="Rhea" id="RHEA:57888"/>
        <dbReference type="ChEBI" id="CHEBI:15378"/>
        <dbReference type="ChEBI" id="CHEBI:24646"/>
        <dbReference type="ChEBI" id="CHEBI:57540"/>
        <dbReference type="ChEBI" id="CHEBI:57945"/>
        <dbReference type="ChEBI" id="CHEBI:132124"/>
    </reaction>
</comment>
<gene>
    <name evidence="3 6" type="primary">nuoC</name>
    <name evidence="6" type="ORF">FDG2_5855</name>
</gene>
<evidence type="ECO:0000256" key="3">
    <source>
        <dbReference type="HAMAP-Rule" id="MF_01357"/>
    </source>
</evidence>
<comment type="subcellular location">
    <subcellularLocation>
        <location evidence="3">Cell membrane</location>
        <topology evidence="3">Peripheral membrane protein</topology>
        <orientation evidence="3">Cytoplasmic side</orientation>
    </subcellularLocation>
</comment>
<keyword evidence="3" id="KW-0472">Membrane</keyword>
<organism evidence="6 7">
    <name type="scientific">Candidatus Protofrankia californiensis</name>
    <dbReference type="NCBI Taxonomy" id="1839754"/>
    <lineage>
        <taxon>Bacteria</taxon>
        <taxon>Bacillati</taxon>
        <taxon>Actinomycetota</taxon>
        <taxon>Actinomycetes</taxon>
        <taxon>Frankiales</taxon>
        <taxon>Frankiaceae</taxon>
        <taxon>Protofrankia</taxon>
    </lineage>
</organism>
<feature type="compositionally biased region" description="Gly residues" evidence="4">
    <location>
        <begin position="26"/>
        <end position="36"/>
    </location>
</feature>
<dbReference type="GO" id="GO:0048038">
    <property type="term" value="F:quinone binding"/>
    <property type="evidence" value="ECO:0007669"/>
    <property type="project" value="UniProtKB-KW"/>
</dbReference>
<keyword evidence="6" id="KW-0560">Oxidoreductase</keyword>
<protein>
    <recommendedName>
        <fullName evidence="3">NADH-quinone oxidoreductase subunit C</fullName>
        <ecNumber evidence="3">7.1.1.-</ecNumber>
    </recommendedName>
    <alternativeName>
        <fullName evidence="3">NADH dehydrogenase I subunit C</fullName>
    </alternativeName>
    <alternativeName>
        <fullName evidence="3">NDH-1 subunit C</fullName>
    </alternativeName>
</protein>
<dbReference type="NCBIfam" id="NF005856">
    <property type="entry name" value="PRK07785.1"/>
    <property type="match status" value="1"/>
</dbReference>
<keyword evidence="3" id="KW-0874">Quinone</keyword>
<dbReference type="GO" id="GO:0008137">
    <property type="term" value="F:NADH dehydrogenase (ubiquinone) activity"/>
    <property type="evidence" value="ECO:0007669"/>
    <property type="project" value="InterPro"/>
</dbReference>
<evidence type="ECO:0000313" key="7">
    <source>
        <dbReference type="Proteomes" id="UP000199013"/>
    </source>
</evidence>
<dbReference type="GO" id="GO:0005886">
    <property type="term" value="C:plasma membrane"/>
    <property type="evidence" value="ECO:0007669"/>
    <property type="project" value="UniProtKB-SubCell"/>
</dbReference>
<sequence>MSELVPASGAASGKGGPRRHDAFGASGSGDTSGFGGLVRNPPILASTPRPFGDTDADNLYDALERSFPQLTDALERVVVDRGELTLHVRRDHLLSVAQILRDDPSLRFELLSGVSGADYPDDPTGRRLHAVYHLMSMTWRRRIRVEVSLADDDPVVPSVMDVWPTADWHERETYDLFGIVFSGRDGLLRIMMPDDWVGHPQRKDYPLGGVPVDYKGAQVPAPDTRRSYS</sequence>
<evidence type="ECO:0000313" key="6">
    <source>
        <dbReference type="EMBL" id="SBW28682.1"/>
    </source>
</evidence>
<keyword evidence="7" id="KW-1185">Reference proteome</keyword>
<keyword evidence="3" id="KW-0520">NAD</keyword>
<dbReference type="Proteomes" id="UP000199013">
    <property type="component" value="Unassembled WGS sequence"/>
</dbReference>
<dbReference type="GO" id="GO:0050136">
    <property type="term" value="F:NADH dehydrogenase (quinone) (non-electrogenic) activity"/>
    <property type="evidence" value="ECO:0007669"/>
    <property type="project" value="UniProtKB-UniRule"/>
</dbReference>
<evidence type="ECO:0000259" key="5">
    <source>
        <dbReference type="Pfam" id="PF00329"/>
    </source>
</evidence>
<evidence type="ECO:0000256" key="4">
    <source>
        <dbReference type="SAM" id="MobiDB-lite"/>
    </source>
</evidence>
<dbReference type="EC" id="7.1.1.-" evidence="3"/>
<dbReference type="NCBIfam" id="TIGR01961">
    <property type="entry name" value="NuoC_fam"/>
    <property type="match status" value="1"/>
</dbReference>